<accession>A0A397SMA3</accession>
<dbReference type="STRING" id="658196.A0A397SMA3"/>
<dbReference type="GO" id="GO:0000712">
    <property type="term" value="P:resolution of meiotic recombination intermediates"/>
    <property type="evidence" value="ECO:0007669"/>
    <property type="project" value="TreeGrafter"/>
</dbReference>
<dbReference type="GO" id="GO:0003677">
    <property type="term" value="F:DNA binding"/>
    <property type="evidence" value="ECO:0007669"/>
    <property type="project" value="UniProtKB-KW"/>
</dbReference>
<keyword evidence="8" id="KW-0413">Isomerase</keyword>
<dbReference type="GO" id="GO:0006265">
    <property type="term" value="P:DNA topological change"/>
    <property type="evidence" value="ECO:0007669"/>
    <property type="project" value="InterPro"/>
</dbReference>
<dbReference type="PANTHER" id="PTHR10169:SF38">
    <property type="entry name" value="DNA TOPOISOMERASE 2"/>
    <property type="match status" value="1"/>
</dbReference>
<dbReference type="GO" id="GO:0003918">
    <property type="term" value="F:DNA topoisomerase type II (double strand cut, ATP-hydrolyzing) activity"/>
    <property type="evidence" value="ECO:0007669"/>
    <property type="project" value="UniProtKB-EC"/>
</dbReference>
<evidence type="ECO:0000256" key="4">
    <source>
        <dbReference type="ARBA" id="ARBA00022741"/>
    </source>
</evidence>
<dbReference type="EC" id="5.6.2.2" evidence="3"/>
<dbReference type="PANTHER" id="PTHR10169">
    <property type="entry name" value="DNA TOPOISOMERASE/GYRASE"/>
    <property type="match status" value="1"/>
</dbReference>
<sequence length="74" mass="8652">MGIIMTDQDHDGSHIKGLTINFMDHFFSSLLRIKGFLLDSSHRLLRYEFSKRIINNLKCTKGDIEKSFFAIPEY</sequence>
<evidence type="ECO:0000256" key="7">
    <source>
        <dbReference type="ARBA" id="ARBA00023125"/>
    </source>
</evidence>
<dbReference type="AlphaFoldDB" id="A0A397SMA3"/>
<comment type="cofactor">
    <cofactor evidence="2">
        <name>Mg(2+)</name>
        <dbReference type="ChEBI" id="CHEBI:18420"/>
    </cofactor>
</comment>
<dbReference type="InterPro" id="IPR050634">
    <property type="entry name" value="DNA_Topoisomerase_II"/>
</dbReference>
<evidence type="ECO:0000313" key="9">
    <source>
        <dbReference type="EMBL" id="RIA86029.1"/>
    </source>
</evidence>
<evidence type="ECO:0000256" key="6">
    <source>
        <dbReference type="ARBA" id="ARBA00023029"/>
    </source>
</evidence>
<protein>
    <recommendedName>
        <fullName evidence="3">DNA topoisomerase (ATP-hydrolyzing)</fullName>
        <ecNumber evidence="3">5.6.2.2</ecNumber>
    </recommendedName>
</protein>
<dbReference type="Gene3D" id="3.40.50.670">
    <property type="match status" value="1"/>
</dbReference>
<dbReference type="GO" id="GO:0005634">
    <property type="term" value="C:nucleus"/>
    <property type="evidence" value="ECO:0007669"/>
    <property type="project" value="TreeGrafter"/>
</dbReference>
<keyword evidence="6" id="KW-0799">Topoisomerase</keyword>
<dbReference type="Proteomes" id="UP000265703">
    <property type="component" value="Unassembled WGS sequence"/>
</dbReference>
<name>A0A397SMA3_9GLOM</name>
<evidence type="ECO:0000256" key="8">
    <source>
        <dbReference type="ARBA" id="ARBA00023235"/>
    </source>
</evidence>
<evidence type="ECO:0000313" key="10">
    <source>
        <dbReference type="Proteomes" id="UP000265703"/>
    </source>
</evidence>
<dbReference type="InterPro" id="IPR013760">
    <property type="entry name" value="Topo_IIA-like_dom_sf"/>
</dbReference>
<evidence type="ECO:0000256" key="2">
    <source>
        <dbReference type="ARBA" id="ARBA00001946"/>
    </source>
</evidence>
<dbReference type="GO" id="GO:0000819">
    <property type="term" value="P:sister chromatid segregation"/>
    <property type="evidence" value="ECO:0007669"/>
    <property type="project" value="TreeGrafter"/>
</dbReference>
<keyword evidence="10" id="KW-1185">Reference proteome</keyword>
<dbReference type="EMBL" id="QKYT01000389">
    <property type="protein sequence ID" value="RIA86029.1"/>
    <property type="molecule type" value="Genomic_DNA"/>
</dbReference>
<dbReference type="SUPFAM" id="SSF56719">
    <property type="entry name" value="Type II DNA topoisomerase"/>
    <property type="match status" value="1"/>
</dbReference>
<reference evidence="9 10" key="1">
    <citation type="submission" date="2018-06" db="EMBL/GenBank/DDBJ databases">
        <title>Comparative genomics reveals the genomic features of Rhizophagus irregularis, R. cerebriforme, R. diaphanum and Gigaspora rosea, and their symbiotic lifestyle signature.</title>
        <authorList>
            <person name="Morin E."/>
            <person name="San Clemente H."/>
            <person name="Chen E.C.H."/>
            <person name="De La Providencia I."/>
            <person name="Hainaut M."/>
            <person name="Kuo A."/>
            <person name="Kohler A."/>
            <person name="Murat C."/>
            <person name="Tang N."/>
            <person name="Roy S."/>
            <person name="Loubradou J."/>
            <person name="Henrissat B."/>
            <person name="Grigoriev I.V."/>
            <person name="Corradi N."/>
            <person name="Roux C."/>
            <person name="Martin F.M."/>
        </authorList>
    </citation>
    <scope>NUCLEOTIDE SEQUENCE [LARGE SCALE GENOMIC DNA]</scope>
    <source>
        <strain evidence="9 10">DAOM 227022</strain>
    </source>
</reference>
<keyword evidence="7" id="KW-0238">DNA-binding</keyword>
<dbReference type="OrthoDB" id="276498at2759"/>
<dbReference type="GO" id="GO:0005524">
    <property type="term" value="F:ATP binding"/>
    <property type="evidence" value="ECO:0007669"/>
    <property type="project" value="UniProtKB-KW"/>
</dbReference>
<keyword evidence="5" id="KW-0067">ATP-binding</keyword>
<evidence type="ECO:0000256" key="3">
    <source>
        <dbReference type="ARBA" id="ARBA00012895"/>
    </source>
</evidence>
<proteinExistence type="predicted"/>
<evidence type="ECO:0000256" key="5">
    <source>
        <dbReference type="ARBA" id="ARBA00022840"/>
    </source>
</evidence>
<keyword evidence="4" id="KW-0547">Nucleotide-binding</keyword>
<comment type="caution">
    <text evidence="9">The sequence shown here is derived from an EMBL/GenBank/DDBJ whole genome shotgun (WGS) entry which is preliminary data.</text>
</comment>
<organism evidence="9 10">
    <name type="scientific">Glomus cerebriforme</name>
    <dbReference type="NCBI Taxonomy" id="658196"/>
    <lineage>
        <taxon>Eukaryota</taxon>
        <taxon>Fungi</taxon>
        <taxon>Fungi incertae sedis</taxon>
        <taxon>Mucoromycota</taxon>
        <taxon>Glomeromycotina</taxon>
        <taxon>Glomeromycetes</taxon>
        <taxon>Glomerales</taxon>
        <taxon>Glomeraceae</taxon>
        <taxon>Glomus</taxon>
    </lineage>
</organism>
<dbReference type="InterPro" id="IPR013759">
    <property type="entry name" value="Topo_IIA_B_C"/>
</dbReference>
<evidence type="ECO:0000256" key="1">
    <source>
        <dbReference type="ARBA" id="ARBA00000185"/>
    </source>
</evidence>
<gene>
    <name evidence="9" type="ORF">C1645_780596</name>
</gene>
<comment type="catalytic activity">
    <reaction evidence="1">
        <text>ATP-dependent breakage, passage and rejoining of double-stranded DNA.</text>
        <dbReference type="EC" id="5.6.2.2"/>
    </reaction>
</comment>